<evidence type="ECO:0000313" key="4">
    <source>
        <dbReference type="Proteomes" id="UP000176405"/>
    </source>
</evidence>
<dbReference type="STRING" id="1797780.A3E45_00810"/>
<feature type="region of interest" description="Disordered" evidence="1">
    <location>
        <begin position="1"/>
        <end position="318"/>
    </location>
</feature>
<comment type="caution">
    <text evidence="3">The sequence shown here is derived from an EMBL/GenBank/DDBJ whole genome shotgun (WGS) entry which is preliminary data.</text>
</comment>
<dbReference type="AlphaFoldDB" id="A0A1F5K6M4"/>
<keyword evidence="2" id="KW-1133">Transmembrane helix</keyword>
<dbReference type="Proteomes" id="UP000176405">
    <property type="component" value="Unassembled WGS sequence"/>
</dbReference>
<dbReference type="EMBL" id="MFDH01000011">
    <property type="protein sequence ID" value="OGE36445.1"/>
    <property type="molecule type" value="Genomic_DNA"/>
</dbReference>
<dbReference type="PRINTS" id="PR01217">
    <property type="entry name" value="PRICHEXTENSN"/>
</dbReference>
<keyword evidence="2" id="KW-0472">Membrane</keyword>
<organism evidence="3 4">
    <name type="scientific">Candidatus Daviesbacteria bacterium RIFCSPHIGHO2_12_FULL_43_11</name>
    <dbReference type="NCBI Taxonomy" id="1797780"/>
    <lineage>
        <taxon>Bacteria</taxon>
        <taxon>Candidatus Daviesiibacteriota</taxon>
    </lineage>
</organism>
<feature type="compositionally biased region" description="Pro residues" evidence="1">
    <location>
        <begin position="129"/>
        <end position="138"/>
    </location>
</feature>
<proteinExistence type="predicted"/>
<feature type="compositionally biased region" description="Polar residues" evidence="1">
    <location>
        <begin position="19"/>
        <end position="49"/>
    </location>
</feature>
<sequence>MDQNPNNNPPGSDPNANPVGSSDANPVATSPQDNIPGSFSSPASSTFNPSDLGGTPTPSPADPVSPPADPFPSPSNLTPAPELPIQPDPMASLSPAPTFSSGLDLSSSIPGSPSPSTSSSGAPAWAAPQPAPADPLPSDPSVSGFGATDPGSMGSQPGFDQTPPSPAEEPVPTFMPSAPVGDSPVAAPEPAWPGAVGGTSDISAGLPAADVAEPSVPQFPPTWPPAPSTTGSFDMGGATSPEPQQFGTSTPGDGGSGEAGPTDLSHLMGSSAGGEITSPQPVPVATTLMSPQPSGSEAPATSPPADANAGASQVVTSSPSGGFPKWMLLVGAVVLLVAVAASAYFILGVGSSGQEQTSLPAEQAPLTNPPRAIVPSPAVQPPPPSTSSASFGNLQGSAPQPSTSSGQSGASALELLRQRQGR</sequence>
<keyword evidence="2" id="KW-0812">Transmembrane</keyword>
<accession>A0A1F5K6M4</accession>
<gene>
    <name evidence="3" type="ORF">A3E45_00810</name>
</gene>
<evidence type="ECO:0000313" key="3">
    <source>
        <dbReference type="EMBL" id="OGE36445.1"/>
    </source>
</evidence>
<evidence type="ECO:0000256" key="2">
    <source>
        <dbReference type="SAM" id="Phobius"/>
    </source>
</evidence>
<reference evidence="3 4" key="1">
    <citation type="journal article" date="2016" name="Nat. Commun.">
        <title>Thousands of microbial genomes shed light on interconnected biogeochemical processes in an aquifer system.</title>
        <authorList>
            <person name="Anantharaman K."/>
            <person name="Brown C.T."/>
            <person name="Hug L.A."/>
            <person name="Sharon I."/>
            <person name="Castelle C.J."/>
            <person name="Probst A.J."/>
            <person name="Thomas B.C."/>
            <person name="Singh A."/>
            <person name="Wilkins M.J."/>
            <person name="Karaoz U."/>
            <person name="Brodie E.L."/>
            <person name="Williams K.H."/>
            <person name="Hubbard S.S."/>
            <person name="Banfield J.F."/>
        </authorList>
    </citation>
    <scope>NUCLEOTIDE SEQUENCE [LARGE SCALE GENOMIC DNA]</scope>
</reference>
<evidence type="ECO:0000256" key="1">
    <source>
        <dbReference type="SAM" id="MobiDB-lite"/>
    </source>
</evidence>
<feature type="compositionally biased region" description="Polar residues" evidence="1">
    <location>
        <begin position="391"/>
        <end position="410"/>
    </location>
</feature>
<feature type="compositionally biased region" description="Pro residues" evidence="1">
    <location>
        <begin position="217"/>
        <end position="227"/>
    </location>
</feature>
<name>A0A1F5K6M4_9BACT</name>
<feature type="compositionally biased region" description="Low complexity" evidence="1">
    <location>
        <begin position="100"/>
        <end position="128"/>
    </location>
</feature>
<feature type="compositionally biased region" description="Polar residues" evidence="1">
    <location>
        <begin position="241"/>
        <end position="251"/>
    </location>
</feature>
<feature type="region of interest" description="Disordered" evidence="1">
    <location>
        <begin position="355"/>
        <end position="422"/>
    </location>
</feature>
<protein>
    <submittedName>
        <fullName evidence="3">Uncharacterized protein</fullName>
    </submittedName>
</protein>
<feature type="transmembrane region" description="Helical" evidence="2">
    <location>
        <begin position="326"/>
        <end position="347"/>
    </location>
</feature>
<feature type="compositionally biased region" description="Pro residues" evidence="1">
    <location>
        <begin position="57"/>
        <end position="73"/>
    </location>
</feature>